<feature type="region of interest" description="Disordered" evidence="1">
    <location>
        <begin position="169"/>
        <end position="194"/>
    </location>
</feature>
<reference evidence="3" key="1">
    <citation type="submission" date="2015-03" db="EMBL/GenBank/DDBJ databases">
        <title>Pseudomonas frederiksbergensis hydrocarbon degrader.</title>
        <authorList>
            <person name="Brown L.M."/>
            <person name="Ruiz O.N."/>
            <person name="Mueller S."/>
            <person name="Gunasekera T.S."/>
        </authorList>
    </citation>
    <scope>NUCLEOTIDE SEQUENCE [LARGE SCALE GENOMIC DNA]</scope>
    <source>
        <strain evidence="3">SI8</strain>
    </source>
</reference>
<sequence length="194" mass="21103">MKITPILTQLREQCPTLAHRVAAGFDLATLQAEAPLQTPCAYVLPTADIAGKNAAQNVTLQAVRDRFDAVLVLDATDATKALDLLHDLRAELWRALVGFKPGAEYTGVEYDGSELVSINSSRVSYRLRFFAEFQLGRNLASQPAESWHERELDGLSSFTGATVRVDAIDPADPNLKHPGPDGRVELTFSGDVTP</sequence>
<dbReference type="OrthoDB" id="6955362at2"/>
<dbReference type="Pfam" id="PF23840">
    <property type="entry name" value="Phage_tail_terminator"/>
    <property type="match status" value="1"/>
</dbReference>
<accession>A0A0B1YSN3</accession>
<evidence type="ECO:0000313" key="2">
    <source>
        <dbReference type="EMBL" id="KHK61480.1"/>
    </source>
</evidence>
<dbReference type="Proteomes" id="UP000030949">
    <property type="component" value="Unassembled WGS sequence"/>
</dbReference>
<evidence type="ECO:0000313" key="3">
    <source>
        <dbReference type="Proteomes" id="UP000030949"/>
    </source>
</evidence>
<gene>
    <name evidence="2" type="ORF">JZ00_28370</name>
</gene>
<dbReference type="EMBL" id="JQGJ01000032">
    <property type="protein sequence ID" value="KHK61480.1"/>
    <property type="molecule type" value="Genomic_DNA"/>
</dbReference>
<protein>
    <submittedName>
        <fullName evidence="2">Prophage PSSSM-04</fullName>
    </submittedName>
</protein>
<evidence type="ECO:0000256" key="1">
    <source>
        <dbReference type="SAM" id="MobiDB-lite"/>
    </source>
</evidence>
<proteinExistence type="predicted"/>
<dbReference type="RefSeq" id="WP_039594434.1">
    <property type="nucleotide sequence ID" value="NZ_CP142104.1"/>
</dbReference>
<dbReference type="InterPro" id="IPR056912">
    <property type="entry name" value="Phage_JBD30_tail_term-like"/>
</dbReference>
<feature type="compositionally biased region" description="Basic and acidic residues" evidence="1">
    <location>
        <begin position="174"/>
        <end position="184"/>
    </location>
</feature>
<dbReference type="AlphaFoldDB" id="A0A0B1YSN3"/>
<comment type="caution">
    <text evidence="2">The sequence shown here is derived from an EMBL/GenBank/DDBJ whole genome shotgun (WGS) entry which is preliminary data.</text>
</comment>
<organism evidence="2 3">
    <name type="scientific">Pseudomonas frederiksbergensis</name>
    <dbReference type="NCBI Taxonomy" id="104087"/>
    <lineage>
        <taxon>Bacteria</taxon>
        <taxon>Pseudomonadati</taxon>
        <taxon>Pseudomonadota</taxon>
        <taxon>Gammaproteobacteria</taxon>
        <taxon>Pseudomonadales</taxon>
        <taxon>Pseudomonadaceae</taxon>
        <taxon>Pseudomonas</taxon>
    </lineage>
</organism>
<name>A0A0B1YSN3_9PSED</name>